<dbReference type="InterPro" id="IPR011989">
    <property type="entry name" value="ARM-like"/>
</dbReference>
<proteinExistence type="predicted"/>
<evidence type="ECO:0000256" key="1">
    <source>
        <dbReference type="SAM" id="Phobius"/>
    </source>
</evidence>
<dbReference type="InterPro" id="IPR016024">
    <property type="entry name" value="ARM-type_fold"/>
</dbReference>
<dbReference type="Proteomes" id="UP000618460">
    <property type="component" value="Unassembled WGS sequence"/>
</dbReference>
<sequence length="348" mass="41276">MLTTELSVLSVLMIFVVTLLTVLLGYLLIRKARENKVRKRINNYKEKYRVPVYDYLSSGEVTRLIEPIGKDRKLAIEELLRDFSDILEGEETRLNLSNYAERHLSELYRENLTSRQWSNRMNTLYYIEDFYMKNLEADVQKEILDNLASSKDEIIQSLCVLARFNSPKFKEYIELKHEELLEFDLRNILRRVEEEQLDYLIDRFENYSLNLQCAILERISQLKNLEYVTFLESTFEKNSGEVKLRALKTLANLGYVEDITRYMPLCDSPVWQERMLVAKLFKMLQDNRTISCLKKLLHDEYWWVRQQAGDTIASFPNGNEILIEVIEQSQDNYAKDMAREWLNKGVLT</sequence>
<comment type="caution">
    <text evidence="2">The sequence shown here is derived from an EMBL/GenBank/DDBJ whole genome shotgun (WGS) entry which is preliminary data.</text>
</comment>
<gene>
    <name evidence="2" type="ORF">GCM10011351_00800</name>
</gene>
<evidence type="ECO:0008006" key="4">
    <source>
        <dbReference type="Google" id="ProtNLM"/>
    </source>
</evidence>
<dbReference type="RefSeq" id="WP_117152597.1">
    <property type="nucleotide sequence ID" value="NZ_BMLG01000001.1"/>
</dbReference>
<keyword evidence="1" id="KW-0472">Membrane</keyword>
<name>A0A917TDF7_9BACI</name>
<dbReference type="AlphaFoldDB" id="A0A917TDF7"/>
<keyword evidence="3" id="KW-1185">Reference proteome</keyword>
<dbReference type="OrthoDB" id="2112914at2"/>
<reference evidence="2" key="2">
    <citation type="submission" date="2020-09" db="EMBL/GenBank/DDBJ databases">
        <authorList>
            <person name="Sun Q."/>
            <person name="Zhou Y."/>
        </authorList>
    </citation>
    <scope>NUCLEOTIDE SEQUENCE</scope>
    <source>
        <strain evidence="2">CGMCC 1.6333</strain>
    </source>
</reference>
<reference evidence="2" key="1">
    <citation type="journal article" date="2014" name="Int. J. Syst. Evol. Microbiol.">
        <title>Complete genome sequence of Corynebacterium casei LMG S-19264T (=DSM 44701T), isolated from a smear-ripened cheese.</title>
        <authorList>
            <consortium name="US DOE Joint Genome Institute (JGI-PGF)"/>
            <person name="Walter F."/>
            <person name="Albersmeier A."/>
            <person name="Kalinowski J."/>
            <person name="Ruckert C."/>
        </authorList>
    </citation>
    <scope>NUCLEOTIDE SEQUENCE</scope>
    <source>
        <strain evidence="2">CGMCC 1.6333</strain>
    </source>
</reference>
<evidence type="ECO:0000313" key="3">
    <source>
        <dbReference type="Proteomes" id="UP000618460"/>
    </source>
</evidence>
<keyword evidence="1" id="KW-1133">Transmembrane helix</keyword>
<keyword evidence="1" id="KW-0812">Transmembrane</keyword>
<protein>
    <recommendedName>
        <fullName evidence="4">HEAT repeat domain-containing protein</fullName>
    </recommendedName>
</protein>
<accession>A0A917TDF7</accession>
<dbReference type="SUPFAM" id="SSF48371">
    <property type="entry name" value="ARM repeat"/>
    <property type="match status" value="1"/>
</dbReference>
<dbReference type="EMBL" id="BMLG01000001">
    <property type="protein sequence ID" value="GGM18854.1"/>
    <property type="molecule type" value="Genomic_DNA"/>
</dbReference>
<dbReference type="Gene3D" id="1.25.10.10">
    <property type="entry name" value="Leucine-rich Repeat Variant"/>
    <property type="match status" value="1"/>
</dbReference>
<feature type="transmembrane region" description="Helical" evidence="1">
    <location>
        <begin position="6"/>
        <end position="29"/>
    </location>
</feature>
<organism evidence="2 3">
    <name type="scientific">Paraliobacillus quinghaiensis</name>
    <dbReference type="NCBI Taxonomy" id="470815"/>
    <lineage>
        <taxon>Bacteria</taxon>
        <taxon>Bacillati</taxon>
        <taxon>Bacillota</taxon>
        <taxon>Bacilli</taxon>
        <taxon>Bacillales</taxon>
        <taxon>Bacillaceae</taxon>
        <taxon>Paraliobacillus</taxon>
    </lineage>
</organism>
<evidence type="ECO:0000313" key="2">
    <source>
        <dbReference type="EMBL" id="GGM18854.1"/>
    </source>
</evidence>